<protein>
    <submittedName>
        <fullName evidence="1">Uncharacterized protein</fullName>
    </submittedName>
</protein>
<dbReference type="EMBL" id="CP072133">
    <property type="protein sequence ID" value="QTH70937.1"/>
    <property type="molecule type" value="Genomic_DNA"/>
</dbReference>
<evidence type="ECO:0000313" key="2">
    <source>
        <dbReference type="Proteomes" id="UP000664904"/>
    </source>
</evidence>
<evidence type="ECO:0000313" key="1">
    <source>
        <dbReference type="EMBL" id="QTH70937.1"/>
    </source>
</evidence>
<keyword evidence="2" id="KW-1185">Reference proteome</keyword>
<accession>A0A975DFT7</accession>
<dbReference type="AlphaFoldDB" id="A0A975DFT7"/>
<gene>
    <name evidence="1" type="ORF">J5O05_13795</name>
</gene>
<sequence>MFNYAHIENNKVIGIYSFDTEVQSDEYVLIDDTRPNLHDTYDHTTGLFAKEQAAVLEKPQIQVVSLGQIAISDEANTGLVEKGLGDITWLPINLPFSMKTTAEGLPDGRLMLMVERVVDGSKAVDDIRLLADIKEGQVTMKGVFKVSGNYLLRASRVNEGLERIGAPFRLDFKTVEFDAYEQVELEKG</sequence>
<dbReference type="KEGG" id="pxi:J5O05_13795"/>
<dbReference type="RefSeq" id="WP_208842578.1">
    <property type="nucleotide sequence ID" value="NZ_CP072133.1"/>
</dbReference>
<proteinExistence type="predicted"/>
<organism evidence="1 2">
    <name type="scientific">Pseudoalteromonas xiamenensis</name>
    <dbReference type="NCBI Taxonomy" id="882626"/>
    <lineage>
        <taxon>Bacteria</taxon>
        <taxon>Pseudomonadati</taxon>
        <taxon>Pseudomonadota</taxon>
        <taxon>Gammaproteobacteria</taxon>
        <taxon>Alteromonadales</taxon>
        <taxon>Pseudoalteromonadaceae</taxon>
        <taxon>Pseudoalteromonas</taxon>
    </lineage>
</organism>
<name>A0A975DFT7_9GAMM</name>
<reference evidence="1" key="1">
    <citation type="submission" date="2021-03" db="EMBL/GenBank/DDBJ databases">
        <title>Complete Genome of Pseudoalteromonas xiamenensis STKMTI.2, a new potential marine bacterium producing anti-Vibrio compounds.</title>
        <authorList>
            <person name="Handayani D.P."/>
            <person name="Isnansetyo A."/>
            <person name="Istiqomah I."/>
            <person name="Jumina J."/>
        </authorList>
    </citation>
    <scope>NUCLEOTIDE SEQUENCE</scope>
    <source>
        <strain evidence="1">STKMTI.2</strain>
    </source>
</reference>
<dbReference type="Proteomes" id="UP000664904">
    <property type="component" value="Chromosome"/>
</dbReference>